<keyword evidence="1" id="KW-0812">Transmembrane</keyword>
<accession>A0A2X4YBL9</accession>
<proteinExistence type="predicted"/>
<sequence>MIAQDHLPIRKQDRSHSNQAHLSFYFHNMDKDRFHYLSLLIPIFEAFIGFKHSPWYSIFIF</sequence>
<evidence type="ECO:0000313" key="2">
    <source>
        <dbReference type="EMBL" id="SQI45874.1"/>
    </source>
</evidence>
<dbReference type="EMBL" id="LS483469">
    <property type="protein sequence ID" value="SQI45874.1"/>
    <property type="molecule type" value="Genomic_DNA"/>
</dbReference>
<feature type="transmembrane region" description="Helical" evidence="1">
    <location>
        <begin position="34"/>
        <end position="50"/>
    </location>
</feature>
<protein>
    <submittedName>
        <fullName evidence="2">Uncharacterized protein</fullName>
    </submittedName>
</protein>
<gene>
    <name evidence="2" type="ORF">NCTC12961_05327</name>
</gene>
<organism evidence="2 3">
    <name type="scientific">Serratia plymuthica</name>
    <dbReference type="NCBI Taxonomy" id="82996"/>
    <lineage>
        <taxon>Bacteria</taxon>
        <taxon>Pseudomonadati</taxon>
        <taxon>Pseudomonadota</taxon>
        <taxon>Gammaproteobacteria</taxon>
        <taxon>Enterobacterales</taxon>
        <taxon>Yersiniaceae</taxon>
        <taxon>Serratia</taxon>
    </lineage>
</organism>
<dbReference type="Proteomes" id="UP000248897">
    <property type="component" value="Chromosome 1"/>
</dbReference>
<evidence type="ECO:0000313" key="3">
    <source>
        <dbReference type="Proteomes" id="UP000248897"/>
    </source>
</evidence>
<dbReference type="AlphaFoldDB" id="A0A2X4YBL9"/>
<evidence type="ECO:0000256" key="1">
    <source>
        <dbReference type="SAM" id="Phobius"/>
    </source>
</evidence>
<keyword evidence="1" id="KW-1133">Transmembrane helix</keyword>
<reference evidence="2 3" key="1">
    <citation type="submission" date="2018-06" db="EMBL/GenBank/DDBJ databases">
        <authorList>
            <consortium name="Pathogen Informatics"/>
            <person name="Doyle S."/>
        </authorList>
    </citation>
    <scope>NUCLEOTIDE SEQUENCE [LARGE SCALE GENOMIC DNA]</scope>
    <source>
        <strain evidence="2 3">NCTC12961</strain>
    </source>
</reference>
<name>A0A2X4YBL9_SERPL</name>
<keyword evidence="1" id="KW-0472">Membrane</keyword>